<keyword evidence="8" id="KW-0256">Endoplasmic reticulum</keyword>
<evidence type="ECO:0000256" key="1">
    <source>
        <dbReference type="ARBA" id="ARBA00004477"/>
    </source>
</evidence>
<feature type="transmembrane region" description="Helical" evidence="12">
    <location>
        <begin position="174"/>
        <end position="195"/>
    </location>
</feature>
<keyword evidence="10 12" id="KW-0472">Membrane</keyword>
<reference evidence="13" key="1">
    <citation type="submission" date="2017-08" db="EMBL/GenBank/DDBJ databases">
        <authorList>
            <person name="Polle J.E."/>
            <person name="Barry K."/>
            <person name="Cushman J."/>
            <person name="Schmutz J."/>
            <person name="Tran D."/>
            <person name="Hathwaick L.T."/>
            <person name="Yim W.C."/>
            <person name="Jenkins J."/>
            <person name="Mckie-Krisberg Z.M."/>
            <person name="Prochnik S."/>
            <person name="Lindquist E."/>
            <person name="Dockter R.B."/>
            <person name="Adam C."/>
            <person name="Molina H."/>
            <person name="Bunkerborg J."/>
            <person name="Jin E."/>
            <person name="Buchheim M."/>
            <person name="Magnuson J."/>
        </authorList>
    </citation>
    <scope>NUCLEOTIDE SEQUENCE</scope>
    <source>
        <strain evidence="13">CCAP 19/18</strain>
    </source>
</reference>
<feature type="compositionally biased region" description="Low complexity" evidence="11">
    <location>
        <begin position="509"/>
        <end position="540"/>
    </location>
</feature>
<feature type="transmembrane region" description="Helical" evidence="12">
    <location>
        <begin position="300"/>
        <end position="320"/>
    </location>
</feature>
<keyword evidence="6" id="KW-0808">Transferase</keyword>
<feature type="region of interest" description="Disordered" evidence="11">
    <location>
        <begin position="699"/>
        <end position="778"/>
    </location>
</feature>
<keyword evidence="7 12" id="KW-0812">Transmembrane</keyword>
<dbReference type="EMBL" id="MU069761">
    <property type="protein sequence ID" value="KAF5834375.1"/>
    <property type="molecule type" value="Genomic_DNA"/>
</dbReference>
<dbReference type="InterPro" id="IPR007315">
    <property type="entry name" value="PIG-V/Gpi18"/>
</dbReference>
<evidence type="ECO:0000313" key="14">
    <source>
        <dbReference type="Proteomes" id="UP000815325"/>
    </source>
</evidence>
<feature type="transmembrane region" description="Helical" evidence="12">
    <location>
        <begin position="149"/>
        <end position="168"/>
    </location>
</feature>
<feature type="region of interest" description="Disordered" evidence="11">
    <location>
        <begin position="862"/>
        <end position="898"/>
    </location>
</feature>
<dbReference type="PANTHER" id="PTHR12468">
    <property type="entry name" value="GPI MANNOSYLTRANSFERASE 2"/>
    <property type="match status" value="1"/>
</dbReference>
<dbReference type="Pfam" id="PF04188">
    <property type="entry name" value="Mannosyl_trans2"/>
    <property type="match status" value="3"/>
</dbReference>
<evidence type="ECO:0000256" key="2">
    <source>
        <dbReference type="ARBA" id="ARBA00004687"/>
    </source>
</evidence>
<feature type="compositionally biased region" description="Polar residues" evidence="11">
    <location>
        <begin position="863"/>
        <end position="879"/>
    </location>
</feature>
<evidence type="ECO:0000256" key="3">
    <source>
        <dbReference type="ARBA" id="ARBA00008698"/>
    </source>
</evidence>
<accession>A0ABQ7GID8</accession>
<evidence type="ECO:0000256" key="7">
    <source>
        <dbReference type="ARBA" id="ARBA00022692"/>
    </source>
</evidence>
<keyword evidence="14" id="KW-1185">Reference proteome</keyword>
<keyword evidence="5" id="KW-0328">Glycosyltransferase</keyword>
<evidence type="ECO:0008006" key="15">
    <source>
        <dbReference type="Google" id="ProtNLM"/>
    </source>
</evidence>
<evidence type="ECO:0000313" key="13">
    <source>
        <dbReference type="EMBL" id="KAF5834375.1"/>
    </source>
</evidence>
<keyword evidence="9 12" id="KW-1133">Transmembrane helix</keyword>
<feature type="compositionally biased region" description="Basic and acidic residues" evidence="11">
    <location>
        <begin position="759"/>
        <end position="769"/>
    </location>
</feature>
<comment type="similarity">
    <text evidence="3">Belongs to the PIGV family.</text>
</comment>
<feature type="region of interest" description="Disordered" evidence="11">
    <location>
        <begin position="497"/>
        <end position="551"/>
    </location>
</feature>
<feature type="transmembrane region" description="Helical" evidence="12">
    <location>
        <begin position="915"/>
        <end position="934"/>
    </location>
</feature>
<organism evidence="13 14">
    <name type="scientific">Dunaliella salina</name>
    <name type="common">Green alga</name>
    <name type="synonym">Protococcus salinus</name>
    <dbReference type="NCBI Taxonomy" id="3046"/>
    <lineage>
        <taxon>Eukaryota</taxon>
        <taxon>Viridiplantae</taxon>
        <taxon>Chlorophyta</taxon>
        <taxon>core chlorophytes</taxon>
        <taxon>Chlorophyceae</taxon>
        <taxon>CS clade</taxon>
        <taxon>Chlamydomonadales</taxon>
        <taxon>Dunaliellaceae</taxon>
        <taxon>Dunaliella</taxon>
    </lineage>
</organism>
<dbReference type="Proteomes" id="UP000815325">
    <property type="component" value="Unassembled WGS sequence"/>
</dbReference>
<evidence type="ECO:0000256" key="8">
    <source>
        <dbReference type="ARBA" id="ARBA00022824"/>
    </source>
</evidence>
<evidence type="ECO:0000256" key="12">
    <source>
        <dbReference type="SAM" id="Phobius"/>
    </source>
</evidence>
<proteinExistence type="inferred from homology"/>
<evidence type="ECO:0000256" key="11">
    <source>
        <dbReference type="SAM" id="MobiDB-lite"/>
    </source>
</evidence>
<name>A0ABQ7GID8_DUNSA</name>
<comment type="subcellular location">
    <subcellularLocation>
        <location evidence="1">Endoplasmic reticulum membrane</location>
        <topology evidence="1">Multi-pass membrane protein</topology>
    </subcellularLocation>
</comment>
<evidence type="ECO:0000256" key="9">
    <source>
        <dbReference type="ARBA" id="ARBA00022989"/>
    </source>
</evidence>
<keyword evidence="4" id="KW-0337">GPI-anchor biosynthesis</keyword>
<dbReference type="PANTHER" id="PTHR12468:SF2">
    <property type="entry name" value="GPI MANNOSYLTRANSFERASE 2"/>
    <property type="match status" value="1"/>
</dbReference>
<evidence type="ECO:0000256" key="4">
    <source>
        <dbReference type="ARBA" id="ARBA00022502"/>
    </source>
</evidence>
<feature type="transmembrane region" description="Helical" evidence="12">
    <location>
        <begin position="1022"/>
        <end position="1045"/>
    </location>
</feature>
<feature type="transmembrane region" description="Helical" evidence="12">
    <location>
        <begin position="12"/>
        <end position="36"/>
    </location>
</feature>
<comment type="pathway">
    <text evidence="2">Glycolipid biosynthesis; glycosylphosphatidylinositol-anchor biosynthesis.</text>
</comment>
<evidence type="ECO:0000256" key="6">
    <source>
        <dbReference type="ARBA" id="ARBA00022679"/>
    </source>
</evidence>
<feature type="transmembrane region" description="Helical" evidence="12">
    <location>
        <begin position="116"/>
        <end position="137"/>
    </location>
</feature>
<evidence type="ECO:0000256" key="10">
    <source>
        <dbReference type="ARBA" id="ARBA00023136"/>
    </source>
</evidence>
<protein>
    <recommendedName>
        <fullName evidence="15">GPI mannosyltransferase 2</fullName>
    </recommendedName>
</protein>
<evidence type="ECO:0000256" key="5">
    <source>
        <dbReference type="ARBA" id="ARBA00022676"/>
    </source>
</evidence>
<gene>
    <name evidence="13" type="ORF">DUNSADRAFT_8998</name>
</gene>
<sequence length="1048" mass="108678">MHSQLLQTCTTRCMLAALVVRLLVLGFMLLADWALLDYDTSAEFFPHICTLPNTDSSSSSSSNNYLRKLFTSPFQRLVLWDSVFFIDISCNGYSFEQQYAFFPLLPALLRLVPPDFAPLLGLLLSIASTTLSAGMLLQLGTAITRSPRTAAAGTLFFILCPSSVFYSAVYTESLFMLLTLGGLCALYIPTAHFGLDRLDHVRSGDPDHVKSWGGQGSWLLRFGCSTLAFALATCARANGIISAGFLLHEVLARALAVLLGSSSHPPLPTPVDGIALTGANLKAVSKQLWGGTTPKAVSKALAHVLVGVLAVAAVASPLILHQAHARAAFCGTGDGAPWRVAGLEWGNFDSGLHGVRTEYGEVDTAGVTPEEVGMNGGLQGYPMQGDRNCECEGPCAVERSHQVCRNTISSGSGAPRAEAGGADGACSIVDGGALGDAKDSMEAGAQQLSSCSAVGEEHAAVGLPTDTGISSPSQMHHHPQPDSVLFAAAHSVAAHTLWEPRPRRNNDNSSSASSCSRYSSSSSSSSNSSCASSSSSSSSSGGSGGGAGSEALTCGRTSAQTAHAQGLQYTSPPWCYSSPWWKPSVYGYVQERYWGVGFLKYWQPQQLPNFLLALPVLLLVAAACITYARCCPSGLLHCATAGVLARAQQLHMQHCVTAGLRAQSQQSQHTEHCETAGLRAQSQQPQHTEHCATASLLAQGPTQAAAREPEQDAAGGSKGAAVGFTHDAEGLRGDGSGQRQGDALVDSCSSGSLPAAQELKQDAAQEPRQDAAVGSKGAAVGVTHDAEGLRGDGSGQRQGVAVVDSCSIGSQPAAQELTQDAAQEPRQDTAIGSKGAAVGFTHGAEGLRGDSSGQRRGIAVVDSCSSGSQPAAQELTQDAAQEPRQDASMGPKGAALGHARSAEGLRGATGFLSPAVAHFLFPMAFMAGCAALVMHVQVATRFLSSCPALYWFMASLWVGNGGECGTPEAGNQAAQQLGGAARAAANTRAGQYLAVKEGGPGGEGMSGGKIEPLGQQVSTGGVAMWLWGWSLAFVAAGTVMFPNFYPWT</sequence>
<comment type="caution">
    <text evidence="13">The sequence shown here is derived from an EMBL/GenBank/DDBJ whole genome shotgun (WGS) entry which is preliminary data.</text>
</comment>